<evidence type="ECO:0000313" key="1">
    <source>
        <dbReference type="EMBL" id="MYL83890.1"/>
    </source>
</evidence>
<proteinExistence type="predicted"/>
<sequence length="141" mass="15172">MRLHLTAVLILVAFLAGYPRPLPAGTLVSAACSCGYSRPSLPLFGGFANFKTVCLFPGLCQATGQLVLFNVLDPMARPRDCPHGDITSYADPALAPQGPGETVASWNIAQKNMTLTLTDGGYYCPQCKRKTLHFTHSGLWD</sequence>
<accession>A0A7C9MG05</accession>
<dbReference type="Proteomes" id="UP000482487">
    <property type="component" value="Unassembled WGS sequence"/>
</dbReference>
<name>A0A7C9MG05_9BACT</name>
<reference evidence="1 2" key="1">
    <citation type="submission" date="2020-01" db="EMBL/GenBank/DDBJ databases">
        <title>Genome sequence of Desulfovibrio aerotolerans DSM 16695(T).</title>
        <authorList>
            <person name="Karnachuk O."/>
            <person name="Avakyan M."/>
            <person name="Mardanov A."/>
            <person name="Kadnikov V."/>
            <person name="Ravin N."/>
        </authorList>
    </citation>
    <scope>NUCLEOTIDE SEQUENCE [LARGE SCALE GENOMIC DNA]</scope>
    <source>
        <strain evidence="1 2">DSM 16695</strain>
    </source>
</reference>
<dbReference type="PROSITE" id="PS51257">
    <property type="entry name" value="PROKAR_LIPOPROTEIN"/>
    <property type="match status" value="1"/>
</dbReference>
<dbReference type="EMBL" id="WVUD01000021">
    <property type="protein sequence ID" value="MYL83890.1"/>
    <property type="molecule type" value="Genomic_DNA"/>
</dbReference>
<evidence type="ECO:0000313" key="2">
    <source>
        <dbReference type="Proteomes" id="UP000482487"/>
    </source>
</evidence>
<comment type="caution">
    <text evidence="1">The sequence shown here is derived from an EMBL/GenBank/DDBJ whole genome shotgun (WGS) entry which is preliminary data.</text>
</comment>
<dbReference type="RefSeq" id="WP_160961446.1">
    <property type="nucleotide sequence ID" value="NZ_WVUD01000021.1"/>
</dbReference>
<organism evidence="1 2">
    <name type="scientific">Solidesulfovibrio aerotolerans</name>
    <dbReference type="NCBI Taxonomy" id="295255"/>
    <lineage>
        <taxon>Bacteria</taxon>
        <taxon>Pseudomonadati</taxon>
        <taxon>Thermodesulfobacteriota</taxon>
        <taxon>Desulfovibrionia</taxon>
        <taxon>Desulfovibrionales</taxon>
        <taxon>Desulfovibrionaceae</taxon>
        <taxon>Solidesulfovibrio</taxon>
    </lineage>
</organism>
<gene>
    <name evidence="1" type="ORF">GTA51_12200</name>
</gene>
<dbReference type="AlphaFoldDB" id="A0A7C9MG05"/>
<keyword evidence="2" id="KW-1185">Reference proteome</keyword>
<dbReference type="OrthoDB" id="5472090at2"/>
<protein>
    <submittedName>
        <fullName evidence="1">Uncharacterized protein</fullName>
    </submittedName>
</protein>